<dbReference type="Proteomes" id="UP000714380">
    <property type="component" value="Unassembled WGS sequence"/>
</dbReference>
<gene>
    <name evidence="1" type="ORF">I9W95_13440</name>
</gene>
<keyword evidence="2" id="KW-1185">Reference proteome</keyword>
<accession>A0ABS7ZS67</accession>
<comment type="caution">
    <text evidence="1">The sequence shown here is derived from an EMBL/GenBank/DDBJ whole genome shotgun (WGS) entry which is preliminary data.</text>
</comment>
<protein>
    <submittedName>
        <fullName evidence="1">Uncharacterized protein</fullName>
    </submittedName>
</protein>
<organism evidence="1 2">
    <name type="scientific">Thalassolituus marinus</name>
    <dbReference type="NCBI Taxonomy" id="671053"/>
    <lineage>
        <taxon>Bacteria</taxon>
        <taxon>Pseudomonadati</taxon>
        <taxon>Pseudomonadota</taxon>
        <taxon>Gammaproteobacteria</taxon>
        <taxon>Oceanospirillales</taxon>
        <taxon>Oceanospirillaceae</taxon>
        <taxon>Thalassolituus</taxon>
    </lineage>
</organism>
<name>A0ABS7ZS67_9GAMM</name>
<evidence type="ECO:0000313" key="2">
    <source>
        <dbReference type="Proteomes" id="UP000714380"/>
    </source>
</evidence>
<proteinExistence type="predicted"/>
<dbReference type="RefSeq" id="WP_225675757.1">
    <property type="nucleotide sequence ID" value="NZ_JAEDAH010000088.1"/>
</dbReference>
<reference evidence="1 2" key="1">
    <citation type="submission" date="2020-12" db="EMBL/GenBank/DDBJ databases">
        <title>Novel Thalassolituus-related marine hydrocarbonoclastic bacteria mediated algae-derived hydrocarbons mineralization in twilight zone of the northern South China Sea.</title>
        <authorList>
            <person name="Dong C."/>
        </authorList>
    </citation>
    <scope>NUCLEOTIDE SEQUENCE [LARGE SCALE GENOMIC DNA]</scope>
    <source>
        <strain evidence="1 2">IMCC1826</strain>
    </source>
</reference>
<sequence>MKEFTTPDFLKDFADLVSEDGLKTSNVWYHGTASGLVSSIQAQGLKGSGDADLHQRQMKTLGTIGHEAVDQKDPVFLTQSKELADFWANAKAHTRSVYMGQEEKPVVFEVTLPEELNKQVITDAGGAALVLEPGNIYLLWLGELYEANGHKLPELDYKMDRMDYMNRLGLAYCAVDIPAENLMLLQPN</sequence>
<dbReference type="EMBL" id="JAEDAH010000088">
    <property type="protein sequence ID" value="MCA6064612.1"/>
    <property type="molecule type" value="Genomic_DNA"/>
</dbReference>
<evidence type="ECO:0000313" key="1">
    <source>
        <dbReference type="EMBL" id="MCA6064612.1"/>
    </source>
</evidence>